<dbReference type="EMBL" id="JBFDAA010000011">
    <property type="protein sequence ID" value="KAL1124134.1"/>
    <property type="molecule type" value="Genomic_DNA"/>
</dbReference>
<proteinExistence type="inferred from homology"/>
<comment type="caution">
    <text evidence="3">The sequence shown here is derived from an EMBL/GenBank/DDBJ whole genome shotgun (WGS) entry which is preliminary data.</text>
</comment>
<evidence type="ECO:0000256" key="1">
    <source>
        <dbReference type="ARBA" id="ARBA00007692"/>
    </source>
</evidence>
<gene>
    <name evidence="3" type="ORF">AAG570_001904</name>
</gene>
<organism evidence="3 4">
    <name type="scientific">Ranatra chinensis</name>
    <dbReference type="NCBI Taxonomy" id="642074"/>
    <lineage>
        <taxon>Eukaryota</taxon>
        <taxon>Metazoa</taxon>
        <taxon>Ecdysozoa</taxon>
        <taxon>Arthropoda</taxon>
        <taxon>Hexapoda</taxon>
        <taxon>Insecta</taxon>
        <taxon>Pterygota</taxon>
        <taxon>Neoptera</taxon>
        <taxon>Paraneoptera</taxon>
        <taxon>Hemiptera</taxon>
        <taxon>Heteroptera</taxon>
        <taxon>Panheteroptera</taxon>
        <taxon>Nepomorpha</taxon>
        <taxon>Nepidae</taxon>
        <taxon>Ranatrinae</taxon>
        <taxon>Ranatra</taxon>
    </lineage>
</organism>
<evidence type="ECO:0000313" key="3">
    <source>
        <dbReference type="EMBL" id="KAL1124134.1"/>
    </source>
</evidence>
<evidence type="ECO:0000256" key="2">
    <source>
        <dbReference type="ARBA" id="ARBA00022946"/>
    </source>
</evidence>
<name>A0ABD0YAP5_9HEMI</name>
<keyword evidence="4" id="KW-1185">Reference proteome</keyword>
<accession>A0ABD0YAP5</accession>
<reference evidence="3 4" key="1">
    <citation type="submission" date="2024-07" db="EMBL/GenBank/DDBJ databases">
        <title>Chromosome-level genome assembly of the water stick insect Ranatra chinensis (Heteroptera: Nepidae).</title>
        <authorList>
            <person name="Liu X."/>
        </authorList>
    </citation>
    <scope>NUCLEOTIDE SEQUENCE [LARGE SCALE GENOMIC DNA]</scope>
    <source>
        <strain evidence="3">Cailab_2021Rc</strain>
        <tissue evidence="3">Muscle</tissue>
    </source>
</reference>
<dbReference type="Proteomes" id="UP001558652">
    <property type="component" value="Unassembled WGS sequence"/>
</dbReference>
<dbReference type="InterPro" id="IPR003690">
    <property type="entry name" value="MTERF"/>
</dbReference>
<comment type="similarity">
    <text evidence="1">Belongs to the mTERF family.</text>
</comment>
<keyword evidence="2" id="KW-0809">Transit peptide</keyword>
<dbReference type="InterPro" id="IPR038538">
    <property type="entry name" value="MTERF_sf"/>
</dbReference>
<protein>
    <submittedName>
        <fullName evidence="3">Uncharacterized protein</fullName>
    </submittedName>
</protein>
<dbReference type="SMART" id="SM00733">
    <property type="entry name" value="Mterf"/>
    <property type="match status" value="3"/>
</dbReference>
<dbReference type="AlphaFoldDB" id="A0ABD0YAP5"/>
<dbReference type="PANTHER" id="PTHR15437">
    <property type="entry name" value="TRANSCRIPTION TERMINATION FACTOR, MITOCHONDRIAL"/>
    <property type="match status" value="1"/>
</dbReference>
<dbReference type="Pfam" id="PF02536">
    <property type="entry name" value="mTERF"/>
    <property type="match status" value="1"/>
</dbReference>
<dbReference type="PANTHER" id="PTHR15437:SF6">
    <property type="entry name" value="TRANSCRIPTION TERMINATION FACTOR, MITOCHONDRIAL"/>
    <property type="match status" value="1"/>
</dbReference>
<evidence type="ECO:0000313" key="4">
    <source>
        <dbReference type="Proteomes" id="UP001558652"/>
    </source>
</evidence>
<dbReference type="Gene3D" id="1.25.70.10">
    <property type="entry name" value="Transcription termination factor 3, mitochondrial"/>
    <property type="match status" value="1"/>
</dbReference>
<sequence length="174" mass="20545">MDDLVKDLWVLSYTVEKLKERLDIIRVMKLSPIKPWMLRCTETTLHRTWLNREENRAAMAPLTSSKEYLCQRLDMTDWEAAAFAARHPPVMRVQVSKLKEILDFLMAEGFTQKQIYNTPRILCHSLVTIKHRLDILRERKYEPYTLSVICKSEKNFNEFLLKLTTNSFTPSHGD</sequence>